<dbReference type="Proteomes" id="UP000587991">
    <property type="component" value="Unassembled WGS sequence"/>
</dbReference>
<dbReference type="InterPro" id="IPR001638">
    <property type="entry name" value="Solute-binding_3/MltF_N"/>
</dbReference>
<evidence type="ECO:0000256" key="1">
    <source>
        <dbReference type="ARBA" id="ARBA00022729"/>
    </source>
</evidence>
<evidence type="ECO:0000313" key="3">
    <source>
        <dbReference type="EMBL" id="NLR73877.1"/>
    </source>
</evidence>
<dbReference type="PANTHER" id="PTHR35936">
    <property type="entry name" value="MEMBRANE-BOUND LYTIC MUREIN TRANSGLYCOSYLASE F"/>
    <property type="match status" value="1"/>
</dbReference>
<keyword evidence="4" id="KW-1185">Reference proteome</keyword>
<evidence type="ECO:0000259" key="2">
    <source>
        <dbReference type="SMART" id="SM00062"/>
    </source>
</evidence>
<dbReference type="PANTHER" id="PTHR35936:SF6">
    <property type="entry name" value="AMINO ACID ABC TRANSPORTER SUBSTRATE-BINDING PAAT FAMILY PROTEIN"/>
    <property type="match status" value="1"/>
</dbReference>
<dbReference type="SMART" id="SM00062">
    <property type="entry name" value="PBPb"/>
    <property type="match status" value="1"/>
</dbReference>
<name>A0A847S3Y9_9NEIS</name>
<gene>
    <name evidence="3" type="ORF">HF682_01720</name>
</gene>
<accession>A0A847S3Y9</accession>
<sequence>MADHHCTRLRVSGNAEYPPFLWVDPVHAEQLVGANAELMSMLSKEIGIPVQMVYSGPWGRTQAMTKAGLVDMIAGAFDTHERRGYMSYISTPIYLTRSVIWIRDDKPIAPKNWEELANFSGITVINNSFGNNFDMFAERMLHIQKVGSLEVALRMLQAGRADYLVYEDQPAQAYIQKLGLKRLSILPLPISQEALYLTLSLKSPCYSPELVSRLEAAMKKLNSQGVMSGLLEKYQQAWGAPAINTPRAPLF</sequence>
<proteinExistence type="predicted"/>
<keyword evidence="1" id="KW-0732">Signal</keyword>
<reference evidence="3 4" key="1">
    <citation type="submission" date="2020-04" db="EMBL/GenBank/DDBJ databases">
        <title>Draft genome of Leeia sp. IMCC25680.</title>
        <authorList>
            <person name="Song J."/>
            <person name="Cho J.-C."/>
        </authorList>
    </citation>
    <scope>NUCLEOTIDE SEQUENCE [LARGE SCALE GENOMIC DNA]</scope>
    <source>
        <strain evidence="3 4">IMCC25680</strain>
    </source>
</reference>
<feature type="domain" description="Solute-binding protein family 3/N-terminal" evidence="2">
    <location>
        <begin position="8"/>
        <end position="237"/>
    </location>
</feature>
<evidence type="ECO:0000313" key="4">
    <source>
        <dbReference type="Proteomes" id="UP000587991"/>
    </source>
</evidence>
<protein>
    <submittedName>
        <fullName evidence="3">Transporter substrate-binding domain-containing protein</fullName>
    </submittedName>
</protein>
<dbReference type="Pfam" id="PF00497">
    <property type="entry name" value="SBP_bac_3"/>
    <property type="match status" value="1"/>
</dbReference>
<organism evidence="3 4">
    <name type="scientific">Leeia aquatica</name>
    <dbReference type="NCBI Taxonomy" id="2725557"/>
    <lineage>
        <taxon>Bacteria</taxon>
        <taxon>Pseudomonadati</taxon>
        <taxon>Pseudomonadota</taxon>
        <taxon>Betaproteobacteria</taxon>
        <taxon>Neisseriales</taxon>
        <taxon>Leeiaceae</taxon>
        <taxon>Leeia</taxon>
    </lineage>
</organism>
<dbReference type="SUPFAM" id="SSF53850">
    <property type="entry name" value="Periplasmic binding protein-like II"/>
    <property type="match status" value="1"/>
</dbReference>
<dbReference type="Gene3D" id="3.40.190.10">
    <property type="entry name" value="Periplasmic binding protein-like II"/>
    <property type="match status" value="2"/>
</dbReference>
<dbReference type="RefSeq" id="WP_168875530.1">
    <property type="nucleotide sequence ID" value="NZ_JABAIM010000001.1"/>
</dbReference>
<dbReference type="AlphaFoldDB" id="A0A847S3Y9"/>
<dbReference type="EMBL" id="JABAIM010000001">
    <property type="protein sequence ID" value="NLR73877.1"/>
    <property type="molecule type" value="Genomic_DNA"/>
</dbReference>
<comment type="caution">
    <text evidence="3">The sequence shown here is derived from an EMBL/GenBank/DDBJ whole genome shotgun (WGS) entry which is preliminary data.</text>
</comment>